<dbReference type="CDD" id="cd14014">
    <property type="entry name" value="STKc_PknB_like"/>
    <property type="match status" value="1"/>
</dbReference>
<keyword evidence="3 8" id="KW-0418">Kinase</keyword>
<dbReference type="Gene3D" id="1.10.510.10">
    <property type="entry name" value="Transferase(Phosphotransferase) domain 1"/>
    <property type="match status" value="1"/>
</dbReference>
<dbReference type="PANTHER" id="PTHR43289">
    <property type="entry name" value="MITOGEN-ACTIVATED PROTEIN KINASE KINASE KINASE 20-RELATED"/>
    <property type="match status" value="1"/>
</dbReference>
<evidence type="ECO:0000256" key="3">
    <source>
        <dbReference type="ARBA" id="ARBA00022777"/>
    </source>
</evidence>
<evidence type="ECO:0000313" key="8">
    <source>
        <dbReference type="EMBL" id="MFC4910873.1"/>
    </source>
</evidence>
<keyword evidence="6" id="KW-0812">Transmembrane</keyword>
<evidence type="ECO:0000313" key="9">
    <source>
        <dbReference type="Proteomes" id="UP001595872"/>
    </source>
</evidence>
<feature type="region of interest" description="Disordered" evidence="5">
    <location>
        <begin position="289"/>
        <end position="411"/>
    </location>
</feature>
<evidence type="ECO:0000256" key="5">
    <source>
        <dbReference type="SAM" id="MobiDB-lite"/>
    </source>
</evidence>
<evidence type="ECO:0000259" key="7">
    <source>
        <dbReference type="PROSITE" id="PS50011"/>
    </source>
</evidence>
<dbReference type="GO" id="GO:0004674">
    <property type="term" value="F:protein serine/threonine kinase activity"/>
    <property type="evidence" value="ECO:0007669"/>
    <property type="project" value="UniProtKB-KW"/>
</dbReference>
<feature type="compositionally biased region" description="Low complexity" evidence="5">
    <location>
        <begin position="470"/>
        <end position="491"/>
    </location>
</feature>
<dbReference type="InterPro" id="IPR000719">
    <property type="entry name" value="Prot_kinase_dom"/>
</dbReference>
<feature type="compositionally biased region" description="Polar residues" evidence="5">
    <location>
        <begin position="310"/>
        <end position="322"/>
    </location>
</feature>
<keyword evidence="2" id="KW-0547">Nucleotide-binding</keyword>
<feature type="transmembrane region" description="Helical" evidence="6">
    <location>
        <begin position="415"/>
        <end position="437"/>
    </location>
</feature>
<feature type="compositionally biased region" description="Gly residues" evidence="5">
    <location>
        <begin position="388"/>
        <end position="397"/>
    </location>
</feature>
<dbReference type="SUPFAM" id="SSF56112">
    <property type="entry name" value="Protein kinase-like (PK-like)"/>
    <property type="match status" value="1"/>
</dbReference>
<dbReference type="Proteomes" id="UP001595872">
    <property type="component" value="Unassembled WGS sequence"/>
</dbReference>
<keyword evidence="8" id="KW-0723">Serine/threonine-protein kinase</keyword>
<organism evidence="8 9">
    <name type="scientific">Actinomadura gamaensis</name>
    <dbReference type="NCBI Taxonomy" id="1763541"/>
    <lineage>
        <taxon>Bacteria</taxon>
        <taxon>Bacillati</taxon>
        <taxon>Actinomycetota</taxon>
        <taxon>Actinomycetes</taxon>
        <taxon>Streptosporangiales</taxon>
        <taxon>Thermomonosporaceae</taxon>
        <taxon>Actinomadura</taxon>
    </lineage>
</organism>
<proteinExistence type="predicted"/>
<keyword evidence="1" id="KW-0808">Transferase</keyword>
<dbReference type="Gene3D" id="3.30.200.20">
    <property type="entry name" value="Phosphorylase Kinase, domain 1"/>
    <property type="match status" value="1"/>
</dbReference>
<keyword evidence="6" id="KW-1133">Transmembrane helix</keyword>
<evidence type="ECO:0000256" key="1">
    <source>
        <dbReference type="ARBA" id="ARBA00022679"/>
    </source>
</evidence>
<dbReference type="Pfam" id="PF00069">
    <property type="entry name" value="Pkinase"/>
    <property type="match status" value="1"/>
</dbReference>
<feature type="region of interest" description="Disordered" evidence="5">
    <location>
        <begin position="437"/>
        <end position="543"/>
    </location>
</feature>
<feature type="compositionally biased region" description="Low complexity" evidence="5">
    <location>
        <begin position="453"/>
        <end position="463"/>
    </location>
</feature>
<accession>A0ABV9U4R8</accession>
<dbReference type="InterPro" id="IPR008271">
    <property type="entry name" value="Ser/Thr_kinase_AS"/>
</dbReference>
<keyword evidence="6" id="KW-0472">Membrane</keyword>
<evidence type="ECO:0000256" key="6">
    <source>
        <dbReference type="SAM" id="Phobius"/>
    </source>
</evidence>
<dbReference type="InterPro" id="IPR011009">
    <property type="entry name" value="Kinase-like_dom_sf"/>
</dbReference>
<gene>
    <name evidence="8" type="ORF">ACFPCY_26415</name>
</gene>
<comment type="caution">
    <text evidence="8">The sequence shown here is derived from an EMBL/GenBank/DDBJ whole genome shotgun (WGS) entry which is preliminary data.</text>
</comment>
<name>A0ABV9U4R8_9ACTN</name>
<dbReference type="EMBL" id="JBHSIT010000008">
    <property type="protein sequence ID" value="MFC4910873.1"/>
    <property type="molecule type" value="Genomic_DNA"/>
</dbReference>
<feature type="domain" description="Protein kinase" evidence="7">
    <location>
        <begin position="23"/>
        <end position="270"/>
    </location>
</feature>
<dbReference type="RefSeq" id="WP_378259526.1">
    <property type="nucleotide sequence ID" value="NZ_JBHSIT010000008.1"/>
</dbReference>
<keyword evidence="4" id="KW-0067">ATP-binding</keyword>
<evidence type="ECO:0000256" key="4">
    <source>
        <dbReference type="ARBA" id="ARBA00022840"/>
    </source>
</evidence>
<keyword evidence="9" id="KW-1185">Reference proteome</keyword>
<reference evidence="9" key="1">
    <citation type="journal article" date="2019" name="Int. J. Syst. Evol. Microbiol.">
        <title>The Global Catalogue of Microorganisms (GCM) 10K type strain sequencing project: providing services to taxonomists for standard genome sequencing and annotation.</title>
        <authorList>
            <consortium name="The Broad Institute Genomics Platform"/>
            <consortium name="The Broad Institute Genome Sequencing Center for Infectious Disease"/>
            <person name="Wu L."/>
            <person name="Ma J."/>
        </authorList>
    </citation>
    <scope>NUCLEOTIDE SEQUENCE [LARGE SCALE GENOMIC DNA]</scope>
    <source>
        <strain evidence="9">KLKA75</strain>
    </source>
</reference>
<protein>
    <submittedName>
        <fullName evidence="8">Serine/threonine protein kinase</fullName>
    </submittedName>
</protein>
<dbReference type="PANTHER" id="PTHR43289:SF34">
    <property type="entry name" value="SERINE_THREONINE-PROTEIN KINASE YBDM-RELATED"/>
    <property type="match status" value="1"/>
</dbReference>
<evidence type="ECO:0000256" key="2">
    <source>
        <dbReference type="ARBA" id="ARBA00022741"/>
    </source>
</evidence>
<dbReference type="PROSITE" id="PS00108">
    <property type="entry name" value="PROTEIN_KINASE_ST"/>
    <property type="match status" value="1"/>
</dbReference>
<sequence>MTDRTMPDAHPLRAGDPSDLGAYQVLGRLGEGGQGSVFLGRSRTEPAELVAIKLLHTGLAGDEAARARFVRELEVAKRVARFCTAQVLDADVAGDRPYIVSEYVPGLSLHRLVLEDGPRAAGALERLAIGTLTALLAIHQAGIVHRDFKPHNVMMGPDGPRVIDFGVARALGAAGETQNVGTPAYMSPEHFTGGEVGPAADMFAWGTTMAFAANGRPAFGNDEMAGVMHRILTGEPDLGDLPDPLRSIVLACLDKDPARRPGAREAQERLVGAATGITPVPTPAPAVWPAPEDVTTPGNHPAAPHDLGNSGASPVDNSNANGVSPFGAATPPPGGLGNASNPGHPANGQWPVAHGVPGNAAAQSFPGNAAAPGVPGNSDGRTNPNVPPGGGWNGGPNGGPPNRNDGKDGKGRRKLLVPIAAAAAVLTVVAGGAVWAATRSGGDGDKNKTVAQGDGANGNNPTAGPGGGSANNLGGKTSSPSGKPSAKPSSGNPTKESSPKPGSDGDGKPGSSPGGGGGNSPSGQEPPNKFTPQQACDSGGHGGGYYVQRSMPASGGTAYLLYNSSGYNCAVTMKTSGVGRNTPVSVWIQATGGSQVADSGSFQWYAGPVYVKAPKKCVRFGGNGASAPWGNCG</sequence>
<dbReference type="PROSITE" id="PS50011">
    <property type="entry name" value="PROTEIN_KINASE_DOM"/>
    <property type="match status" value="1"/>
</dbReference>